<evidence type="ECO:0000313" key="4">
    <source>
        <dbReference type="Proteomes" id="UP000619260"/>
    </source>
</evidence>
<dbReference type="Pfam" id="PF00112">
    <property type="entry name" value="Peptidase_C1"/>
    <property type="match status" value="1"/>
</dbReference>
<dbReference type="GO" id="GO:0008234">
    <property type="term" value="F:cysteine-type peptidase activity"/>
    <property type="evidence" value="ECO:0007669"/>
    <property type="project" value="InterPro"/>
</dbReference>
<dbReference type="InterPro" id="IPR000668">
    <property type="entry name" value="Peptidase_C1A_C"/>
</dbReference>
<dbReference type="SMART" id="SM00645">
    <property type="entry name" value="Pept_C1"/>
    <property type="match status" value="1"/>
</dbReference>
<proteinExistence type="inferred from homology"/>
<gene>
    <name evidence="3" type="ORF">Val02_41710</name>
</gene>
<evidence type="ECO:0000313" key="3">
    <source>
        <dbReference type="EMBL" id="GIJ47285.1"/>
    </source>
</evidence>
<dbReference type="InterPro" id="IPR013128">
    <property type="entry name" value="Peptidase_C1A"/>
</dbReference>
<dbReference type="PANTHER" id="PTHR12411">
    <property type="entry name" value="CYSTEINE PROTEASE FAMILY C1-RELATED"/>
    <property type="match status" value="1"/>
</dbReference>
<dbReference type="Proteomes" id="UP000619260">
    <property type="component" value="Unassembled WGS sequence"/>
</dbReference>
<evidence type="ECO:0000259" key="2">
    <source>
        <dbReference type="SMART" id="SM00645"/>
    </source>
</evidence>
<reference evidence="3" key="1">
    <citation type="submission" date="2021-01" db="EMBL/GenBank/DDBJ databases">
        <title>Whole genome shotgun sequence of Virgisporangium aliadipatigenens NBRC 105644.</title>
        <authorList>
            <person name="Komaki H."/>
            <person name="Tamura T."/>
        </authorList>
    </citation>
    <scope>NUCLEOTIDE SEQUENCE</scope>
    <source>
        <strain evidence="3">NBRC 105644</strain>
    </source>
</reference>
<dbReference type="InterPro" id="IPR025661">
    <property type="entry name" value="Pept_asp_AS"/>
</dbReference>
<organism evidence="3 4">
    <name type="scientific">Virgisporangium aliadipatigenens</name>
    <dbReference type="NCBI Taxonomy" id="741659"/>
    <lineage>
        <taxon>Bacteria</taxon>
        <taxon>Bacillati</taxon>
        <taxon>Actinomycetota</taxon>
        <taxon>Actinomycetes</taxon>
        <taxon>Micromonosporales</taxon>
        <taxon>Micromonosporaceae</taxon>
        <taxon>Virgisporangium</taxon>
    </lineage>
</organism>
<protein>
    <recommendedName>
        <fullName evidence="2">Peptidase C1A papain C-terminal domain-containing protein</fullName>
    </recommendedName>
</protein>
<comment type="caution">
    <text evidence="3">The sequence shown here is derived from an EMBL/GenBank/DDBJ whole genome shotgun (WGS) entry which is preliminary data.</text>
</comment>
<comment type="similarity">
    <text evidence="1">Belongs to the peptidase C1 family.</text>
</comment>
<keyword evidence="4" id="KW-1185">Reference proteome</keyword>
<dbReference type="AlphaFoldDB" id="A0A8J3YNU1"/>
<dbReference type="Gene3D" id="3.90.70.10">
    <property type="entry name" value="Cysteine proteinases"/>
    <property type="match status" value="1"/>
</dbReference>
<dbReference type="PROSITE" id="PS00640">
    <property type="entry name" value="THIOL_PROTEASE_ASN"/>
    <property type="match status" value="1"/>
</dbReference>
<accession>A0A8J3YNU1</accession>
<dbReference type="EMBL" id="BOPF01000014">
    <property type="protein sequence ID" value="GIJ47285.1"/>
    <property type="molecule type" value="Genomic_DNA"/>
</dbReference>
<name>A0A8J3YNU1_9ACTN</name>
<dbReference type="SUPFAM" id="SSF54001">
    <property type="entry name" value="Cysteine proteinases"/>
    <property type="match status" value="1"/>
</dbReference>
<evidence type="ECO:0000256" key="1">
    <source>
        <dbReference type="ARBA" id="ARBA00008455"/>
    </source>
</evidence>
<dbReference type="GO" id="GO:0006508">
    <property type="term" value="P:proteolysis"/>
    <property type="evidence" value="ECO:0007669"/>
    <property type="project" value="InterPro"/>
</dbReference>
<dbReference type="InterPro" id="IPR038765">
    <property type="entry name" value="Papain-like_cys_pep_sf"/>
</dbReference>
<feature type="domain" description="Peptidase C1A papain C-terminal" evidence="2">
    <location>
        <begin position="73"/>
        <end position="290"/>
    </location>
</feature>
<sequence>MVTSPEESLNAALDAAGHPWQAAENPITQLSEAERRRRLGVPLPDEAERAAIATRHERVLAFHARPRPAAAVAPAAFDARDVAGGNYVTDVRDQGSCGSCVAFGSVSVLETTAAFTRRQPALELNLSEAHLFYAHGKSVGVTCDTGWLPRPALRMAHDIGITYEDYFPYTPGNSGGATLNGDWPNRLARASDVVDLTGKPDRIKEHISTYGAVTACFVVFADFFPYRSGVYRHVTGGEEGGHCVSLVGYDDAQGCWIAKNSWGSGWGDGGFVRIGYGQCEIESWQVVGVTGVRLRAWTGTARVLGLWSDGAERNAWTYLENYGWHRLAGTSDQVQSTMLTQMTAAKVAGRQVNAFTDNGVVDTVYVY</sequence>